<organism evidence="1 2">
    <name type="scientific">Melia azedarach</name>
    <name type="common">Chinaberry tree</name>
    <dbReference type="NCBI Taxonomy" id="155640"/>
    <lineage>
        <taxon>Eukaryota</taxon>
        <taxon>Viridiplantae</taxon>
        <taxon>Streptophyta</taxon>
        <taxon>Embryophyta</taxon>
        <taxon>Tracheophyta</taxon>
        <taxon>Spermatophyta</taxon>
        <taxon>Magnoliopsida</taxon>
        <taxon>eudicotyledons</taxon>
        <taxon>Gunneridae</taxon>
        <taxon>Pentapetalae</taxon>
        <taxon>rosids</taxon>
        <taxon>malvids</taxon>
        <taxon>Sapindales</taxon>
        <taxon>Meliaceae</taxon>
        <taxon>Melia</taxon>
    </lineage>
</organism>
<proteinExistence type="predicted"/>
<reference evidence="1 2" key="1">
    <citation type="journal article" date="2023" name="Science">
        <title>Complex scaffold remodeling in plant triterpene biosynthesis.</title>
        <authorList>
            <person name="De La Pena R."/>
            <person name="Hodgson H."/>
            <person name="Liu J.C."/>
            <person name="Stephenson M.J."/>
            <person name="Martin A.C."/>
            <person name="Owen C."/>
            <person name="Harkess A."/>
            <person name="Leebens-Mack J."/>
            <person name="Jimenez L.E."/>
            <person name="Osbourn A."/>
            <person name="Sattely E.S."/>
        </authorList>
    </citation>
    <scope>NUCLEOTIDE SEQUENCE [LARGE SCALE GENOMIC DNA]</scope>
    <source>
        <strain evidence="2">cv. JPN11</strain>
        <tissue evidence="1">Leaf</tissue>
    </source>
</reference>
<gene>
    <name evidence="1" type="ORF">OWV82_024883</name>
</gene>
<keyword evidence="2" id="KW-1185">Reference proteome</keyword>
<dbReference type="EMBL" id="CM051407">
    <property type="protein sequence ID" value="KAJ4701678.1"/>
    <property type="molecule type" value="Genomic_DNA"/>
</dbReference>
<name>A0ACC1WTR2_MELAZ</name>
<evidence type="ECO:0000313" key="1">
    <source>
        <dbReference type="EMBL" id="KAJ4701678.1"/>
    </source>
</evidence>
<comment type="caution">
    <text evidence="1">The sequence shown here is derived from an EMBL/GenBank/DDBJ whole genome shotgun (WGS) entry which is preliminary data.</text>
</comment>
<evidence type="ECO:0000313" key="2">
    <source>
        <dbReference type="Proteomes" id="UP001164539"/>
    </source>
</evidence>
<accession>A0ACC1WTR2</accession>
<dbReference type="Proteomes" id="UP001164539">
    <property type="component" value="Chromosome 14"/>
</dbReference>
<sequence length="513" mass="59271">MEVHWINLALLFFFILLVSKLFLQKHANREKLPPSPPALPIIGHLHMLKEPLHRTLHQLSEKYGDVLFLQFGVRKVLLVSSPSAVEECFTRNDIIFANRPRLLAGKHLNYNYSTMGFASYGDYWRNLRRLTTLELFSTSRLAMFSNIRQDEVQLLIKELFQDSNDKKLKVELSSKFHELAFNIMLRMIAGKRYYGKDLVEEEAYHFREIMKGYLELNSSSNLIDFLPVLKWVDVQGVEKTMIRLNEKMDKFTQFLVDEPRRMRKKASLQLDESRSSKQERKMTLIDIMLSLQEKEPEQYTDRDIKGVILATLVAGTETSSTTMEWAMSLLLNHPQAMKKVVTEIEAKVGFDHLLDESDLEKLTYLQNVINETFRLYPPAPLLLPHESSSDCTVCGYDVPQSTMLIVNLWTMHRDPKLWVDAERFIPERFEDEEGPRYKLIPFGVGRRACPGAVLGRRVVGMALAALLQSFEWDRVAKDEIDMVEGSGLSIPRVRPLEALCKPRPNLINLLSPL</sequence>
<protein>
    <submittedName>
        <fullName evidence="1">Cytochrome P450</fullName>
    </submittedName>
</protein>